<dbReference type="EMBL" id="CADCTS010000160">
    <property type="protein sequence ID" value="CAA9298411.1"/>
    <property type="molecule type" value="Genomic_DNA"/>
</dbReference>
<proteinExistence type="predicted"/>
<gene>
    <name evidence="2" type="ORF">AVDCRST_MAG48-1118</name>
</gene>
<accession>A0A6J4K9I6</accession>
<protein>
    <submittedName>
        <fullName evidence="2">Phytoene dehydrogenase</fullName>
        <ecNumber evidence="2">1.14.99.-</ecNumber>
    </submittedName>
</protein>
<dbReference type="AlphaFoldDB" id="A0A6J4K9I6"/>
<evidence type="ECO:0000313" key="2">
    <source>
        <dbReference type="EMBL" id="CAA9298411.1"/>
    </source>
</evidence>
<sequence length="73" mass="8069">EHSTGHRRRHRRTGQRGPAGQARVRGDRAGEERAAGRAGQLLRGRWLPLRHGAVLVPDARRLRALLRPAGRAG</sequence>
<feature type="compositionally biased region" description="Basic residues" evidence="1">
    <location>
        <begin position="1"/>
        <end position="14"/>
    </location>
</feature>
<feature type="region of interest" description="Disordered" evidence="1">
    <location>
        <begin position="1"/>
        <end position="39"/>
    </location>
</feature>
<keyword evidence="2" id="KW-0560">Oxidoreductase</keyword>
<reference evidence="2" key="1">
    <citation type="submission" date="2020-02" db="EMBL/GenBank/DDBJ databases">
        <authorList>
            <person name="Meier V. D."/>
        </authorList>
    </citation>
    <scope>NUCLEOTIDE SEQUENCE</scope>
    <source>
        <strain evidence="2">AVDCRST_MAG48</strain>
    </source>
</reference>
<name>A0A6J4K9I6_9ACTN</name>
<feature type="non-terminal residue" evidence="2">
    <location>
        <position position="73"/>
    </location>
</feature>
<organism evidence="2">
    <name type="scientific">uncultured Friedmanniella sp</name>
    <dbReference type="NCBI Taxonomy" id="335381"/>
    <lineage>
        <taxon>Bacteria</taxon>
        <taxon>Bacillati</taxon>
        <taxon>Actinomycetota</taxon>
        <taxon>Actinomycetes</taxon>
        <taxon>Propionibacteriales</taxon>
        <taxon>Nocardioidaceae</taxon>
        <taxon>Friedmanniella</taxon>
        <taxon>environmental samples</taxon>
    </lineage>
</organism>
<dbReference type="EC" id="1.14.99.-" evidence="2"/>
<dbReference type="GO" id="GO:0016491">
    <property type="term" value="F:oxidoreductase activity"/>
    <property type="evidence" value="ECO:0007669"/>
    <property type="project" value="UniProtKB-KW"/>
</dbReference>
<evidence type="ECO:0000256" key="1">
    <source>
        <dbReference type="SAM" id="MobiDB-lite"/>
    </source>
</evidence>
<feature type="compositionally biased region" description="Basic and acidic residues" evidence="1">
    <location>
        <begin position="24"/>
        <end position="35"/>
    </location>
</feature>
<feature type="non-terminal residue" evidence="2">
    <location>
        <position position="1"/>
    </location>
</feature>